<accession>A0A9P3LCU9</accession>
<proteinExistence type="predicted"/>
<dbReference type="AlphaFoldDB" id="A0A9P3LCU9"/>
<dbReference type="Proteomes" id="UP000703269">
    <property type="component" value="Unassembled WGS sequence"/>
</dbReference>
<feature type="signal peptide" evidence="1">
    <location>
        <begin position="1"/>
        <end position="15"/>
    </location>
</feature>
<comment type="caution">
    <text evidence="2">The sequence shown here is derived from an EMBL/GenBank/DDBJ whole genome shotgun (WGS) entry which is preliminary data.</text>
</comment>
<evidence type="ECO:0000313" key="3">
    <source>
        <dbReference type="Proteomes" id="UP000703269"/>
    </source>
</evidence>
<gene>
    <name evidence="2" type="ORF">PsYK624_060630</name>
</gene>
<keyword evidence="3" id="KW-1185">Reference proteome</keyword>
<dbReference type="EMBL" id="BPQB01000014">
    <property type="protein sequence ID" value="GJE89949.1"/>
    <property type="molecule type" value="Genomic_DNA"/>
</dbReference>
<reference evidence="2 3" key="1">
    <citation type="submission" date="2021-08" db="EMBL/GenBank/DDBJ databases">
        <title>Draft Genome Sequence of Phanerochaete sordida strain YK-624.</title>
        <authorList>
            <person name="Mori T."/>
            <person name="Dohra H."/>
            <person name="Suzuki T."/>
            <person name="Kawagishi H."/>
            <person name="Hirai H."/>
        </authorList>
    </citation>
    <scope>NUCLEOTIDE SEQUENCE [LARGE SCALE GENOMIC DNA]</scope>
    <source>
        <strain evidence="2 3">YK-624</strain>
    </source>
</reference>
<keyword evidence="1" id="KW-0732">Signal</keyword>
<feature type="chain" id="PRO_5040451958" description="Secreted protein" evidence="1">
    <location>
        <begin position="16"/>
        <end position="101"/>
    </location>
</feature>
<evidence type="ECO:0000313" key="2">
    <source>
        <dbReference type="EMBL" id="GJE89949.1"/>
    </source>
</evidence>
<protein>
    <recommendedName>
        <fullName evidence="4">Secreted protein</fullName>
    </recommendedName>
</protein>
<name>A0A9P3LCU9_9APHY</name>
<sequence>MSWVRTIGLVPVAAAIELAVRAPSSAAYNAMDPMRPRTTTLRARLLPSIQWHLHESFRMLPRNPCKPSIMGLLVGLPVRDITDRTAAARSYYGKHSRSARW</sequence>
<evidence type="ECO:0000256" key="1">
    <source>
        <dbReference type="SAM" id="SignalP"/>
    </source>
</evidence>
<organism evidence="2 3">
    <name type="scientific">Phanerochaete sordida</name>
    <dbReference type="NCBI Taxonomy" id="48140"/>
    <lineage>
        <taxon>Eukaryota</taxon>
        <taxon>Fungi</taxon>
        <taxon>Dikarya</taxon>
        <taxon>Basidiomycota</taxon>
        <taxon>Agaricomycotina</taxon>
        <taxon>Agaricomycetes</taxon>
        <taxon>Polyporales</taxon>
        <taxon>Phanerochaetaceae</taxon>
        <taxon>Phanerochaete</taxon>
    </lineage>
</organism>
<evidence type="ECO:0008006" key="4">
    <source>
        <dbReference type="Google" id="ProtNLM"/>
    </source>
</evidence>